<comment type="caution">
    <text evidence="1">The sequence shown here is derived from an EMBL/GenBank/DDBJ whole genome shotgun (WGS) entry which is preliminary data.</text>
</comment>
<evidence type="ECO:0000313" key="1">
    <source>
        <dbReference type="EMBL" id="EMD84387.1"/>
    </source>
</evidence>
<evidence type="ECO:0008006" key="3">
    <source>
        <dbReference type="Google" id="ProtNLM"/>
    </source>
</evidence>
<dbReference type="Proteomes" id="UP000011717">
    <property type="component" value="Unassembled WGS sequence"/>
</dbReference>
<reference evidence="1 2" key="1">
    <citation type="journal article" date="2013" name="Genome Announc.">
        <title>Draft Genome Sequence of Strain JLT2015T, Belonging to the Family Sphingomonadaceae of the Alphaproteobacteria.</title>
        <authorList>
            <person name="Tang K."/>
            <person name="Liu K."/>
            <person name="Li S."/>
            <person name="Jiao N."/>
        </authorList>
    </citation>
    <scope>NUCLEOTIDE SEQUENCE [LARGE SCALE GENOMIC DNA]</scope>
    <source>
        <strain evidence="1 2">JLT2015</strain>
    </source>
</reference>
<sequence>MADFINTHPKRMEGTFCPAQAADLFLGLVFRGVSAENG</sequence>
<dbReference type="AlphaFoldDB" id="M2U8W3"/>
<protein>
    <recommendedName>
        <fullName evidence="3">Transposase</fullName>
    </recommendedName>
</protein>
<dbReference type="EMBL" id="AMRV01000001">
    <property type="protein sequence ID" value="EMD84387.1"/>
    <property type="molecule type" value="Genomic_DNA"/>
</dbReference>
<proteinExistence type="predicted"/>
<organism evidence="1 2">
    <name type="scientific">Pacificimonas flava</name>
    <dbReference type="NCBI Taxonomy" id="1234595"/>
    <lineage>
        <taxon>Bacteria</taxon>
        <taxon>Pseudomonadati</taxon>
        <taxon>Pseudomonadota</taxon>
        <taxon>Alphaproteobacteria</taxon>
        <taxon>Sphingomonadales</taxon>
        <taxon>Sphingosinicellaceae</taxon>
        <taxon>Pacificimonas</taxon>
    </lineage>
</organism>
<name>M2U8W3_9SPHN</name>
<accession>M2U8W3</accession>
<evidence type="ECO:0000313" key="2">
    <source>
        <dbReference type="Proteomes" id="UP000011717"/>
    </source>
</evidence>
<gene>
    <name evidence="1" type="ORF">C725_0317</name>
</gene>
<keyword evidence="2" id="KW-1185">Reference proteome</keyword>